<reference evidence="2" key="1">
    <citation type="submission" date="2015-07" db="EMBL/GenBank/DDBJ databases">
        <title>Draft genome sequence of Acetobacterium bakii DSM 8293, a potential psychrophilic chemical producer through syngas fermentation.</title>
        <authorList>
            <person name="Song Y."/>
            <person name="Hwang S."/>
            <person name="Cho B.-K."/>
        </authorList>
    </citation>
    <scope>NUCLEOTIDE SEQUENCE [LARGE SCALE GENOMIC DNA]</scope>
    <source>
        <strain evidence="2">DSM 8239</strain>
    </source>
</reference>
<dbReference type="Proteomes" id="UP000036873">
    <property type="component" value="Unassembled WGS sequence"/>
</dbReference>
<sequence>MLRDKIITAINEVGFDEYKEISSSDIIFADAVFASCKTNTCGNYGQNHSCPPLSGDMEINKQRFLNYDHAIILNKIMFLGEYYEKMESSMTEVFGFLNELRGKLEDEPIMIAGPGGCDLCKECSAKASEPCRFPEKKRYSMEGSGMDIVTMSRKLGMTYNAGDKNVGFFMMVLY</sequence>
<comment type="caution">
    <text evidence="1">The sequence shown here is derived from an EMBL/GenBank/DDBJ whole genome shotgun (WGS) entry which is preliminary data.</text>
</comment>
<proteinExistence type="predicted"/>
<gene>
    <name evidence="1" type="ORF">AKG39_18800</name>
</gene>
<dbReference type="InterPro" id="IPR019271">
    <property type="entry name" value="DUF2284_metal-binding"/>
</dbReference>
<accession>A0A0L6TVX0</accession>
<organism evidence="1 2">
    <name type="scientific">Acetobacterium bakii</name>
    <dbReference type="NCBI Taxonomy" id="52689"/>
    <lineage>
        <taxon>Bacteria</taxon>
        <taxon>Bacillati</taxon>
        <taxon>Bacillota</taxon>
        <taxon>Clostridia</taxon>
        <taxon>Eubacteriales</taxon>
        <taxon>Eubacteriaceae</taxon>
        <taxon>Acetobacterium</taxon>
    </lineage>
</organism>
<dbReference type="EMBL" id="LGYO01000074">
    <property type="protein sequence ID" value="KNZ40222.1"/>
    <property type="molecule type" value="Genomic_DNA"/>
</dbReference>
<evidence type="ECO:0000313" key="1">
    <source>
        <dbReference type="EMBL" id="KNZ40222.1"/>
    </source>
</evidence>
<dbReference type="OrthoDB" id="5420534at2"/>
<dbReference type="AlphaFoldDB" id="A0A0L6TVX0"/>
<dbReference type="STRING" id="52689.AKG39_18800"/>
<name>A0A0L6TVX0_9FIRM</name>
<dbReference type="RefSeq" id="WP_050741946.1">
    <property type="nucleotide sequence ID" value="NZ_LGYO01000074.1"/>
</dbReference>
<protein>
    <recommendedName>
        <fullName evidence="3">Metal-binding protein</fullName>
    </recommendedName>
</protein>
<evidence type="ECO:0008006" key="3">
    <source>
        <dbReference type="Google" id="ProtNLM"/>
    </source>
</evidence>
<evidence type="ECO:0000313" key="2">
    <source>
        <dbReference type="Proteomes" id="UP000036873"/>
    </source>
</evidence>
<dbReference type="Pfam" id="PF10050">
    <property type="entry name" value="DUF2284"/>
    <property type="match status" value="1"/>
</dbReference>
<keyword evidence="2" id="KW-1185">Reference proteome</keyword>